<evidence type="ECO:0000259" key="4">
    <source>
        <dbReference type="Pfam" id="PF10377"/>
    </source>
</evidence>
<dbReference type="PANTHER" id="PTHR13222:SF1">
    <property type="entry name" value="RB1-INDUCIBLE COILED-COIL PROTEIN 1"/>
    <property type="match status" value="1"/>
</dbReference>
<dbReference type="InterPro" id="IPR040040">
    <property type="entry name" value="ATG11"/>
</dbReference>
<dbReference type="Pfam" id="PF10377">
    <property type="entry name" value="ATG11"/>
    <property type="match status" value="1"/>
</dbReference>
<feature type="coiled-coil region" evidence="3">
    <location>
        <begin position="261"/>
        <end position="317"/>
    </location>
</feature>
<evidence type="ECO:0000256" key="3">
    <source>
        <dbReference type="SAM" id="Coils"/>
    </source>
</evidence>
<dbReference type="InterPro" id="IPR019460">
    <property type="entry name" value="Atg11_C"/>
</dbReference>
<evidence type="ECO:0000256" key="2">
    <source>
        <dbReference type="ARBA" id="ARBA00023054"/>
    </source>
</evidence>
<evidence type="ECO:0000256" key="1">
    <source>
        <dbReference type="ARBA" id="ARBA00023006"/>
    </source>
</evidence>
<dbReference type="GO" id="GO:0061709">
    <property type="term" value="P:reticulophagy"/>
    <property type="evidence" value="ECO:0007669"/>
    <property type="project" value="TreeGrafter"/>
</dbReference>
<dbReference type="WBParaSite" id="PTRK_0001614400.1">
    <property type="protein sequence ID" value="PTRK_0001614400.1"/>
    <property type="gene ID" value="PTRK_0001614400"/>
</dbReference>
<dbReference type="AlphaFoldDB" id="A0A0N5A3D8"/>
<keyword evidence="1" id="KW-0072">Autophagy</keyword>
<dbReference type="GO" id="GO:0000045">
    <property type="term" value="P:autophagosome assembly"/>
    <property type="evidence" value="ECO:0007669"/>
    <property type="project" value="InterPro"/>
</dbReference>
<name>A0A0N5A3D8_PARTI</name>
<dbReference type="GO" id="GO:0034045">
    <property type="term" value="C:phagophore assembly site membrane"/>
    <property type="evidence" value="ECO:0007669"/>
    <property type="project" value="TreeGrafter"/>
</dbReference>
<feature type="coiled-coil region" evidence="3">
    <location>
        <begin position="755"/>
        <end position="849"/>
    </location>
</feature>
<dbReference type="STRING" id="131310.A0A0N5A3D8"/>
<dbReference type="GO" id="GO:0034727">
    <property type="term" value="P:piecemeal microautophagy of the nucleus"/>
    <property type="evidence" value="ECO:0007669"/>
    <property type="project" value="TreeGrafter"/>
</dbReference>
<dbReference type="Proteomes" id="UP000038045">
    <property type="component" value="Unplaced"/>
</dbReference>
<protein>
    <submittedName>
        <fullName evidence="6">ATG11 domain-containing protein</fullName>
    </submittedName>
</protein>
<dbReference type="GO" id="GO:1990316">
    <property type="term" value="C:Atg1/ULK1 kinase complex"/>
    <property type="evidence" value="ECO:0007669"/>
    <property type="project" value="TreeGrafter"/>
</dbReference>
<dbReference type="GO" id="GO:0060090">
    <property type="term" value="F:molecular adaptor activity"/>
    <property type="evidence" value="ECO:0007669"/>
    <property type="project" value="TreeGrafter"/>
</dbReference>
<feature type="domain" description="Autophagy-related protein 11 C-terminal" evidence="4">
    <location>
        <begin position="913"/>
        <end position="1005"/>
    </location>
</feature>
<organism evidence="5 6">
    <name type="scientific">Parastrongyloides trichosuri</name>
    <name type="common">Possum-specific nematode worm</name>
    <dbReference type="NCBI Taxonomy" id="131310"/>
    <lineage>
        <taxon>Eukaryota</taxon>
        <taxon>Metazoa</taxon>
        <taxon>Ecdysozoa</taxon>
        <taxon>Nematoda</taxon>
        <taxon>Chromadorea</taxon>
        <taxon>Rhabditida</taxon>
        <taxon>Tylenchina</taxon>
        <taxon>Panagrolaimomorpha</taxon>
        <taxon>Strongyloidoidea</taxon>
        <taxon>Strongyloididae</taxon>
        <taxon>Parastrongyloides</taxon>
    </lineage>
</organism>
<sequence length="1018" mass="117048">MVQLFYVNYAEIFYFNMPPNSSVHDLRLQIAESKRIDYQNQLLLLPTGENLDPNKMLSSYTSDIESLEMPLFLFNRKYNEENPETKEDSIRKNVDEPFIDIIGDIDTLLKNSKDSISLNGVAKLLQAIRQYEERVDEIIKQNYQYHELLDNAYKTFIIAILRSLDILLKKCDRNQERAKGLPSTISKGFEMLDKLPEKLELCKKIMIPTAVLKTSKLRSDQCSDAPISLYDWIDTKDPHTSLEQLENTTRCYFEHAKTVGLNDAKEDLSVAKAKINKNEIKEIKGLEKRMAALQEHIKKVQDILYELKRKIKGYENSVFPLGGGLKLSPDRLMILNDIKDLRKNVEDVTSIGRKIIDSKYELLNTILLRLKAVVEPVSEQAAEAHNKIAIFESTYENVVLKGDLIKQLNDAPLMYATATTETFRRIIFSKEFHEWLSALNKKVDAFVLEENDRRAKFNQNLKRHFLKQLFTGFDEYIPNFLCEVNKMDEGVPMLNICNLSELKRVVPEMEAVIKFETPNVQKRLSIESTKEEPTNFILSSSIIRPTGQLSEEITSATIPKFLSFTHFMSGDDNLEGFSRNNFLSPTSAFPSVMERHYEFELEKRTLTKTNSISISNSSHNICQFKFGSDDHFSSFDDLPGYSGYGMNELTEQSIMETTIQNPFSSLNNMTSTMVYPQGTTVVATYSENSQTDLDLFDMNLICDKLNEAYKTVSSMKNVFENVNEGIRKFKLNNDDCQNGYKYVISKIIDSFVKFEREMKSKVKELESNNNALKNDNKELEERIEEVKTSKDLEVEKLKEELARANVRIHIMECESSEKEEKFKALSEKYEKLSNEITMMEEVKNDYDSKNNSESEDSIDLKTSSIMIESSRNGNFTTPEIAFPVDVITREFNSLQVTVNSVGVQTRLHGGDIKAMISLQDIHEGCTVLIMWNPTYDAYLLSCSTNSLYFVKESSVERLGLSNTNASQRRHSMIATVSGSEKCQIRRENNRYKLPVGTKFYRVDVEILRWDTIKRGETP</sequence>
<dbReference type="GO" id="GO:0061723">
    <property type="term" value="P:glycophagy"/>
    <property type="evidence" value="ECO:0007669"/>
    <property type="project" value="TreeGrafter"/>
</dbReference>
<dbReference type="GO" id="GO:0019901">
    <property type="term" value="F:protein kinase binding"/>
    <property type="evidence" value="ECO:0007669"/>
    <property type="project" value="TreeGrafter"/>
</dbReference>
<keyword evidence="2 3" id="KW-0175">Coiled coil</keyword>
<dbReference type="Gene3D" id="3.10.20.90">
    <property type="entry name" value="Phosphatidylinositol 3-kinase Catalytic Subunit, Chain A, domain 1"/>
    <property type="match status" value="1"/>
</dbReference>
<evidence type="ECO:0000313" key="6">
    <source>
        <dbReference type="WBParaSite" id="PTRK_0001614400.1"/>
    </source>
</evidence>
<dbReference type="GO" id="GO:0034517">
    <property type="term" value="P:ribophagy"/>
    <property type="evidence" value="ECO:0007669"/>
    <property type="project" value="TreeGrafter"/>
</dbReference>
<proteinExistence type="predicted"/>
<reference evidence="6" key="1">
    <citation type="submission" date="2017-02" db="UniProtKB">
        <authorList>
            <consortium name="WormBaseParasite"/>
        </authorList>
    </citation>
    <scope>IDENTIFICATION</scope>
</reference>
<dbReference type="PANTHER" id="PTHR13222">
    <property type="entry name" value="RB1-INDUCIBLE COILED-COIL"/>
    <property type="match status" value="1"/>
</dbReference>
<evidence type="ECO:0000313" key="5">
    <source>
        <dbReference type="Proteomes" id="UP000038045"/>
    </source>
</evidence>
<dbReference type="GO" id="GO:0000422">
    <property type="term" value="P:autophagy of mitochondrion"/>
    <property type="evidence" value="ECO:0007669"/>
    <property type="project" value="TreeGrafter"/>
</dbReference>
<keyword evidence="5" id="KW-1185">Reference proteome</keyword>
<accession>A0A0N5A3D8</accession>